<keyword evidence="2" id="KW-0479">Metal-binding</keyword>
<dbReference type="InterPro" id="IPR051061">
    <property type="entry name" value="Zinc_finger_trans_reg"/>
</dbReference>
<gene>
    <name evidence="11" type="ORF">ONB1V03_LOCUS14900</name>
</gene>
<evidence type="ECO:0000256" key="2">
    <source>
        <dbReference type="ARBA" id="ARBA00022723"/>
    </source>
</evidence>
<feature type="domain" description="C2H2-type" evidence="10">
    <location>
        <begin position="142"/>
        <end position="169"/>
    </location>
</feature>
<evidence type="ECO:0000256" key="6">
    <source>
        <dbReference type="ARBA" id="ARBA00023015"/>
    </source>
</evidence>
<evidence type="ECO:0000256" key="7">
    <source>
        <dbReference type="ARBA" id="ARBA00023163"/>
    </source>
</evidence>
<dbReference type="PANTHER" id="PTHR46179:SF13">
    <property type="entry name" value="C2H2-TYPE DOMAIN-CONTAINING PROTEIN"/>
    <property type="match status" value="1"/>
</dbReference>
<keyword evidence="7" id="KW-0804">Transcription</keyword>
<dbReference type="PROSITE" id="PS00028">
    <property type="entry name" value="ZINC_FINGER_C2H2_1"/>
    <property type="match status" value="9"/>
</dbReference>
<dbReference type="GO" id="GO:0005634">
    <property type="term" value="C:nucleus"/>
    <property type="evidence" value="ECO:0007669"/>
    <property type="project" value="UniProtKB-SubCell"/>
</dbReference>
<comment type="subcellular location">
    <subcellularLocation>
        <location evidence="1">Nucleus</location>
    </subcellularLocation>
</comment>
<evidence type="ECO:0000256" key="8">
    <source>
        <dbReference type="ARBA" id="ARBA00023242"/>
    </source>
</evidence>
<dbReference type="FunFam" id="3.30.160.60:FF:000624">
    <property type="entry name" value="zinc finger protein 697"/>
    <property type="match status" value="1"/>
</dbReference>
<dbReference type="GO" id="GO:0008270">
    <property type="term" value="F:zinc ion binding"/>
    <property type="evidence" value="ECO:0007669"/>
    <property type="project" value="UniProtKB-KW"/>
</dbReference>
<evidence type="ECO:0000256" key="3">
    <source>
        <dbReference type="ARBA" id="ARBA00022737"/>
    </source>
</evidence>
<evidence type="ECO:0000256" key="4">
    <source>
        <dbReference type="ARBA" id="ARBA00022771"/>
    </source>
</evidence>
<dbReference type="InterPro" id="IPR031799">
    <property type="entry name" value="Znf-C2H2_ribbon"/>
</dbReference>
<evidence type="ECO:0000256" key="1">
    <source>
        <dbReference type="ARBA" id="ARBA00004123"/>
    </source>
</evidence>
<dbReference type="AlphaFoldDB" id="A0A7R9MEF7"/>
<dbReference type="Pfam" id="PF15909">
    <property type="entry name" value="zf-C2H2_8"/>
    <property type="match status" value="1"/>
</dbReference>
<evidence type="ECO:0000313" key="12">
    <source>
        <dbReference type="Proteomes" id="UP000728032"/>
    </source>
</evidence>
<dbReference type="GO" id="GO:0006357">
    <property type="term" value="P:regulation of transcription by RNA polymerase II"/>
    <property type="evidence" value="ECO:0007669"/>
    <property type="project" value="TreeGrafter"/>
</dbReference>
<dbReference type="Gene3D" id="3.30.160.60">
    <property type="entry name" value="Classic Zinc Finger"/>
    <property type="match status" value="8"/>
</dbReference>
<feature type="domain" description="C2H2-type" evidence="10">
    <location>
        <begin position="319"/>
        <end position="349"/>
    </location>
</feature>
<organism evidence="11">
    <name type="scientific">Oppiella nova</name>
    <dbReference type="NCBI Taxonomy" id="334625"/>
    <lineage>
        <taxon>Eukaryota</taxon>
        <taxon>Metazoa</taxon>
        <taxon>Ecdysozoa</taxon>
        <taxon>Arthropoda</taxon>
        <taxon>Chelicerata</taxon>
        <taxon>Arachnida</taxon>
        <taxon>Acari</taxon>
        <taxon>Acariformes</taxon>
        <taxon>Sarcoptiformes</taxon>
        <taxon>Oribatida</taxon>
        <taxon>Brachypylina</taxon>
        <taxon>Oppioidea</taxon>
        <taxon>Oppiidae</taxon>
        <taxon>Oppiella</taxon>
    </lineage>
</organism>
<evidence type="ECO:0000256" key="9">
    <source>
        <dbReference type="PROSITE-ProRule" id="PRU00042"/>
    </source>
</evidence>
<feature type="domain" description="C2H2-type" evidence="10">
    <location>
        <begin position="14"/>
        <end position="41"/>
    </location>
</feature>
<evidence type="ECO:0000259" key="10">
    <source>
        <dbReference type="PROSITE" id="PS50157"/>
    </source>
</evidence>
<dbReference type="PANTHER" id="PTHR46179">
    <property type="entry name" value="ZINC FINGER PROTEIN"/>
    <property type="match status" value="1"/>
</dbReference>
<keyword evidence="4 9" id="KW-0863">Zinc-finger</keyword>
<dbReference type="EMBL" id="OC929455">
    <property type="protein sequence ID" value="CAD7658277.1"/>
    <property type="molecule type" value="Genomic_DNA"/>
</dbReference>
<keyword evidence="6" id="KW-0805">Transcription regulation</keyword>
<dbReference type="FunFam" id="3.30.160.60:FF:000671">
    <property type="entry name" value="Zinc finger protein 26"/>
    <property type="match status" value="1"/>
</dbReference>
<feature type="domain" description="C2H2-type" evidence="10">
    <location>
        <begin position="261"/>
        <end position="286"/>
    </location>
</feature>
<dbReference type="Pfam" id="PF00096">
    <property type="entry name" value="zf-C2H2"/>
    <property type="match status" value="3"/>
</dbReference>
<evidence type="ECO:0000313" key="11">
    <source>
        <dbReference type="EMBL" id="CAD7658277.1"/>
    </source>
</evidence>
<dbReference type="SMART" id="SM00355">
    <property type="entry name" value="ZnF_C2H2"/>
    <property type="match status" value="11"/>
</dbReference>
<dbReference type="PROSITE" id="PS50157">
    <property type="entry name" value="ZINC_FINGER_C2H2_2"/>
    <property type="match status" value="9"/>
</dbReference>
<dbReference type="SUPFAM" id="SSF57667">
    <property type="entry name" value="beta-beta-alpha zinc fingers"/>
    <property type="match status" value="6"/>
</dbReference>
<feature type="domain" description="C2H2-type" evidence="10">
    <location>
        <begin position="289"/>
        <end position="318"/>
    </location>
</feature>
<feature type="domain" description="C2H2-type" evidence="10">
    <location>
        <begin position="72"/>
        <end position="98"/>
    </location>
</feature>
<protein>
    <recommendedName>
        <fullName evidence="10">C2H2-type domain-containing protein</fullName>
    </recommendedName>
</protein>
<feature type="domain" description="C2H2-type" evidence="10">
    <location>
        <begin position="231"/>
        <end position="260"/>
    </location>
</feature>
<proteinExistence type="predicted"/>
<keyword evidence="12" id="KW-1185">Reference proteome</keyword>
<keyword evidence="3" id="KW-0677">Repeat</keyword>
<accession>A0A7R9MEF7</accession>
<reference evidence="11" key="1">
    <citation type="submission" date="2020-11" db="EMBL/GenBank/DDBJ databases">
        <authorList>
            <person name="Tran Van P."/>
        </authorList>
    </citation>
    <scope>NUCLEOTIDE SEQUENCE</scope>
</reference>
<dbReference type="InterPro" id="IPR036236">
    <property type="entry name" value="Znf_C2H2_sf"/>
</dbReference>
<dbReference type="InterPro" id="IPR013087">
    <property type="entry name" value="Znf_C2H2_type"/>
</dbReference>
<keyword evidence="8" id="KW-0539">Nucleus</keyword>
<feature type="domain" description="C2H2-type" evidence="10">
    <location>
        <begin position="111"/>
        <end position="141"/>
    </location>
</feature>
<sequence length="358" mass="41988">MAHIRITHTKEKPFPCDVCDERFATKFFLKRHQLTHPSAQSLTCDYTDCAFETLFHNILTAHMKGHDLSPQFPCDESGCDRSFYTLRALKQHKSTRIHNPDFVYKKQKKLHVCYWIGCAKSFQSNHLLVAHIRLRHTNEKPFKCDECGKEFAIDLYLRKHQKLHSIDKQFKCEYNGCSYETSRKADFDSHVLRHTGVPTVKCDEMDCNKSFYTVNALKVHKKTTHRDDRPLACNWPGCEARFKTRTAIRRHKNIHLGVPKYRCDIEGCRKSFVNPGYLRQHEREHTKPFVCSWPACERRYGSNDRLVDHQNAHLDLRANKCPVSGCDRSFFSKPSVRQHLRQVHKYAKTDGLLPITKR</sequence>
<feature type="domain" description="C2H2-type" evidence="10">
    <location>
        <begin position="200"/>
        <end position="230"/>
    </location>
</feature>
<evidence type="ECO:0000256" key="5">
    <source>
        <dbReference type="ARBA" id="ARBA00022833"/>
    </source>
</evidence>
<dbReference type="Proteomes" id="UP000728032">
    <property type="component" value="Unassembled WGS sequence"/>
</dbReference>
<dbReference type="OrthoDB" id="6512519at2759"/>
<dbReference type="EMBL" id="CAJPVJ010014630">
    <property type="protein sequence ID" value="CAG2175463.1"/>
    <property type="molecule type" value="Genomic_DNA"/>
</dbReference>
<name>A0A7R9MEF7_9ACAR</name>
<keyword evidence="5" id="KW-0862">Zinc</keyword>